<dbReference type="Proteomes" id="UP000030763">
    <property type="component" value="Unassembled WGS sequence"/>
</dbReference>
<organism evidence="1 2">
    <name type="scientific">Eimeria maxima</name>
    <name type="common">Coccidian parasite</name>
    <dbReference type="NCBI Taxonomy" id="5804"/>
    <lineage>
        <taxon>Eukaryota</taxon>
        <taxon>Sar</taxon>
        <taxon>Alveolata</taxon>
        <taxon>Apicomplexa</taxon>
        <taxon>Conoidasida</taxon>
        <taxon>Coccidia</taxon>
        <taxon>Eucoccidiorida</taxon>
        <taxon>Eimeriorina</taxon>
        <taxon>Eimeriidae</taxon>
        <taxon>Eimeria</taxon>
    </lineage>
</organism>
<evidence type="ECO:0000313" key="1">
    <source>
        <dbReference type="EMBL" id="CDJ59564.1"/>
    </source>
</evidence>
<sequence length="65" mass="7369">PDDLAFALKEVQKGRLTTKALRLYVAALAQGDPDAKRYLAHNATEEETEARAREDLQELFKEQPK</sequence>
<protein>
    <submittedName>
        <fullName evidence="1">Uncharacterized protein</fullName>
    </submittedName>
</protein>
<reference evidence="1" key="1">
    <citation type="submission" date="2013-10" db="EMBL/GenBank/DDBJ databases">
        <title>Genomic analysis of the causative agents of coccidiosis in chickens.</title>
        <authorList>
            <person name="Reid A.J."/>
            <person name="Blake D."/>
            <person name="Billington K."/>
            <person name="Browne H."/>
            <person name="Dunn M."/>
            <person name="Hung S."/>
            <person name="Kawahara F."/>
            <person name="Miranda-Saavedra D."/>
            <person name="Mourier T."/>
            <person name="Nagra H."/>
            <person name="Otto T.D."/>
            <person name="Rawlings N."/>
            <person name="Sanchez A."/>
            <person name="Sanders M."/>
            <person name="Subramaniam C."/>
            <person name="Tay Y."/>
            <person name="Dear P."/>
            <person name="Doerig C."/>
            <person name="Gruber A."/>
            <person name="Parkinson J."/>
            <person name="Shirley M."/>
            <person name="Wan K.L."/>
            <person name="Berriman M."/>
            <person name="Tomley F."/>
            <person name="Pain A."/>
        </authorList>
    </citation>
    <scope>NUCLEOTIDE SEQUENCE [LARGE SCALE GENOMIC DNA]</scope>
    <source>
        <strain evidence="1">Weybridge</strain>
    </source>
</reference>
<evidence type="ECO:0000313" key="2">
    <source>
        <dbReference type="Proteomes" id="UP000030763"/>
    </source>
</evidence>
<proteinExistence type="predicted"/>
<dbReference type="AlphaFoldDB" id="U6MAS4"/>
<dbReference type="VEuPathDB" id="ToxoDB:EMWEY_00058030"/>
<accession>U6MAS4</accession>
<gene>
    <name evidence="1" type="ORF">EMWEY_00058030</name>
</gene>
<name>U6MAS4_EIMMA</name>
<dbReference type="EMBL" id="HG720556">
    <property type="protein sequence ID" value="CDJ59564.1"/>
    <property type="molecule type" value="Genomic_DNA"/>
</dbReference>
<dbReference type="RefSeq" id="XP_013336212.1">
    <property type="nucleotide sequence ID" value="XM_013480758.1"/>
</dbReference>
<reference evidence="1" key="2">
    <citation type="submission" date="2013-10" db="EMBL/GenBank/DDBJ databases">
        <authorList>
            <person name="Aslett M."/>
        </authorList>
    </citation>
    <scope>NUCLEOTIDE SEQUENCE [LARGE SCALE GENOMIC DNA]</scope>
    <source>
        <strain evidence="1">Weybridge</strain>
    </source>
</reference>
<dbReference type="GeneID" id="25339789"/>
<keyword evidence="2" id="KW-1185">Reference proteome</keyword>
<feature type="non-terminal residue" evidence="1">
    <location>
        <position position="1"/>
    </location>
</feature>